<dbReference type="Gene3D" id="3.40.220.10">
    <property type="entry name" value="Leucine Aminopeptidase, subunit E, domain 1"/>
    <property type="match status" value="1"/>
</dbReference>
<keyword evidence="3" id="KW-0645">Protease</keyword>
<dbReference type="SUPFAM" id="SSF53187">
    <property type="entry name" value="Zn-dependent exopeptidases"/>
    <property type="match status" value="1"/>
</dbReference>
<dbReference type="PANTHER" id="PTHR11963:SF23">
    <property type="entry name" value="CYTOSOL AMINOPEPTIDASE"/>
    <property type="match status" value="1"/>
</dbReference>
<evidence type="ECO:0000256" key="4">
    <source>
        <dbReference type="ARBA" id="ARBA00022801"/>
    </source>
</evidence>
<organism evidence="7 8">
    <name type="scientific">Anditalea andensis</name>
    <dbReference type="NCBI Taxonomy" id="1048983"/>
    <lineage>
        <taxon>Bacteria</taxon>
        <taxon>Pseudomonadati</taxon>
        <taxon>Bacteroidota</taxon>
        <taxon>Cytophagia</taxon>
        <taxon>Cytophagales</taxon>
        <taxon>Cytophagaceae</taxon>
        <taxon>Anditalea</taxon>
    </lineage>
</organism>
<gene>
    <name evidence="7" type="ORF">EL17_04630</name>
</gene>
<keyword evidence="5" id="KW-0464">Manganese</keyword>
<comment type="similarity">
    <text evidence="1">Belongs to the peptidase M17 family.</text>
</comment>
<dbReference type="STRING" id="1048983.EL17_04630"/>
<dbReference type="eggNOG" id="COG0260">
    <property type="taxonomic scope" value="Bacteria"/>
</dbReference>
<evidence type="ECO:0000259" key="6">
    <source>
        <dbReference type="PROSITE" id="PS00631"/>
    </source>
</evidence>
<dbReference type="GO" id="GO:0070006">
    <property type="term" value="F:metalloaminopeptidase activity"/>
    <property type="evidence" value="ECO:0007669"/>
    <property type="project" value="InterPro"/>
</dbReference>
<evidence type="ECO:0000256" key="3">
    <source>
        <dbReference type="ARBA" id="ARBA00022670"/>
    </source>
</evidence>
<reference evidence="7 8" key="1">
    <citation type="submission" date="2014-04" db="EMBL/GenBank/DDBJ databases">
        <title>Characterization and application of a salt tolerant electro-active bacterium.</title>
        <authorList>
            <person name="Yang L."/>
            <person name="Wei S."/>
            <person name="Tay Q.X.M."/>
        </authorList>
    </citation>
    <scope>NUCLEOTIDE SEQUENCE [LARGE SCALE GENOMIC DNA]</scope>
    <source>
        <strain evidence="7 8">LY1</strain>
    </source>
</reference>
<dbReference type="GO" id="GO:0005737">
    <property type="term" value="C:cytoplasm"/>
    <property type="evidence" value="ECO:0007669"/>
    <property type="project" value="InterPro"/>
</dbReference>
<dbReference type="PROSITE" id="PS00631">
    <property type="entry name" value="CYTOSOL_AP"/>
    <property type="match status" value="1"/>
</dbReference>
<dbReference type="InterPro" id="IPR043472">
    <property type="entry name" value="Macro_dom-like"/>
</dbReference>
<name>A0A074LM55_9BACT</name>
<evidence type="ECO:0000256" key="2">
    <source>
        <dbReference type="ARBA" id="ARBA00022438"/>
    </source>
</evidence>
<dbReference type="RefSeq" id="WP_035071382.1">
    <property type="nucleotide sequence ID" value="NZ_JMIH01000014.1"/>
</dbReference>
<protein>
    <submittedName>
        <fullName evidence="7">Peptidase M17</fullName>
    </submittedName>
</protein>
<dbReference type="Proteomes" id="UP000027821">
    <property type="component" value="Unassembled WGS sequence"/>
</dbReference>
<evidence type="ECO:0000313" key="8">
    <source>
        <dbReference type="Proteomes" id="UP000027821"/>
    </source>
</evidence>
<dbReference type="Pfam" id="PF00883">
    <property type="entry name" value="Peptidase_M17"/>
    <property type="match status" value="1"/>
</dbReference>
<dbReference type="Gene3D" id="3.40.630.10">
    <property type="entry name" value="Zn peptidases"/>
    <property type="match status" value="1"/>
</dbReference>
<proteinExistence type="inferred from homology"/>
<evidence type="ECO:0000256" key="1">
    <source>
        <dbReference type="ARBA" id="ARBA00009528"/>
    </source>
</evidence>
<accession>A0A074LM55</accession>
<comment type="caution">
    <text evidence="7">The sequence shown here is derived from an EMBL/GenBank/DDBJ whole genome shotgun (WGS) entry which is preliminary data.</text>
</comment>
<evidence type="ECO:0000313" key="7">
    <source>
        <dbReference type="EMBL" id="KEO74967.1"/>
    </source>
</evidence>
<dbReference type="OrthoDB" id="9809354at2"/>
<keyword evidence="8" id="KW-1185">Reference proteome</keyword>
<sequence length="482" mass="52727">MLTAITLKNSPENNHLKEGVIFISSKDEIDTLSLNLKDKTFVSLKLYEKNMDQVWLSNDAQRLLIIKQKDHSEESYKLEYARKAGSGVWSFLKDTDIPAVLYNGEAVHLLLAFIEGLMLASYSFQKYRSDKKNTPPTLEVISTKVRETSLLELEHKINATYEARTLVNEPTIFLTALQLSEEIKKLGIKYGFATESYDETQIASLKMEGLLAVNAGSELPPTFNTLHHKPKVPTTERPIVLVGKGVVYDTGGLSLKPTANSMDMMKSDMAGAAAVIGAICAAAKLALPIEIIGLIPATDNRPGYNAITPGDVITYPNGKSVEILNTDAEGRLILADALLFAKKYDPHLVIDVATLTGSAAAAIGKEGAVMMGNANDEQKQNLKQAGQEVFERLVEFPLWEEYDDQLKSTIADITNLGGSTGGAITAGKFLQHFVDFDWIHLDIAGPAYSKSGENYRTAGGSGFGVRLLTQFLCNISKQHDEH</sequence>
<keyword evidence="4" id="KW-0378">Hydrolase</keyword>
<evidence type="ECO:0000256" key="5">
    <source>
        <dbReference type="ARBA" id="ARBA00023211"/>
    </source>
</evidence>
<dbReference type="AlphaFoldDB" id="A0A074LM55"/>
<dbReference type="EMBL" id="JMIH01000014">
    <property type="protein sequence ID" value="KEO74967.1"/>
    <property type="molecule type" value="Genomic_DNA"/>
</dbReference>
<dbReference type="GO" id="GO:0030145">
    <property type="term" value="F:manganese ion binding"/>
    <property type="evidence" value="ECO:0007669"/>
    <property type="project" value="InterPro"/>
</dbReference>
<keyword evidence="2" id="KW-0031">Aminopeptidase</keyword>
<dbReference type="CDD" id="cd00433">
    <property type="entry name" value="Peptidase_M17"/>
    <property type="match status" value="1"/>
</dbReference>
<feature type="domain" description="Cytosol aminopeptidase" evidence="6">
    <location>
        <begin position="325"/>
        <end position="332"/>
    </location>
</feature>
<dbReference type="InterPro" id="IPR011356">
    <property type="entry name" value="Leucine_aapep/pepB"/>
</dbReference>
<dbReference type="PANTHER" id="PTHR11963">
    <property type="entry name" value="LEUCINE AMINOPEPTIDASE-RELATED"/>
    <property type="match status" value="1"/>
</dbReference>
<dbReference type="InterPro" id="IPR000819">
    <property type="entry name" value="Peptidase_M17_C"/>
</dbReference>
<dbReference type="GO" id="GO:0006508">
    <property type="term" value="P:proteolysis"/>
    <property type="evidence" value="ECO:0007669"/>
    <property type="project" value="UniProtKB-KW"/>
</dbReference>
<dbReference type="PRINTS" id="PR00481">
    <property type="entry name" value="LAMNOPPTDASE"/>
</dbReference>
<dbReference type="SUPFAM" id="SSF52949">
    <property type="entry name" value="Macro domain-like"/>
    <property type="match status" value="1"/>
</dbReference>